<dbReference type="EMBL" id="JANVFU010000004">
    <property type="protein sequence ID" value="KAJ3745971.1"/>
    <property type="molecule type" value="Genomic_DNA"/>
</dbReference>
<feature type="transmembrane region" description="Helical" evidence="1">
    <location>
        <begin position="27"/>
        <end position="46"/>
    </location>
</feature>
<sequence>MAPNVISGSWTTRESDALSLYPTVAHLFLYGLHTSLFGVAIGIIFARKRRLYDKTIHLLVLTLLFIICTASAIARLVFVGLDTSGIKYSNTTPVYIIIGLHCFANLIADALLIYRCYHIWTPYKFILYPPMLGLLANFGIGIAALVDWNFYWLFMFITLVENLYLTAVTAGRIWYINRESKIMLGSKVHSRYQVIMASILESGSLYCLVLIVTALTLALPRHAFSQVLMFNVMLNIQIQIVGIAQSLLIVGVGLGVDICSMVEGSIAELSNLEAAPVLDLQDEQVVTQPSERVSVGNPDLSSLPVLG</sequence>
<keyword evidence="3" id="KW-1185">Reference proteome</keyword>
<name>A0A9W8TYS7_9AGAR</name>
<protein>
    <submittedName>
        <fullName evidence="2">Uncharacterized protein</fullName>
    </submittedName>
</protein>
<evidence type="ECO:0000313" key="2">
    <source>
        <dbReference type="EMBL" id="KAJ3745971.1"/>
    </source>
</evidence>
<feature type="transmembrane region" description="Helical" evidence="1">
    <location>
        <begin position="236"/>
        <end position="256"/>
    </location>
</feature>
<reference evidence="2 3" key="1">
    <citation type="journal article" date="2023" name="Proc. Natl. Acad. Sci. U.S.A.">
        <title>A global phylogenomic analysis of the shiitake genus Lentinula.</title>
        <authorList>
            <person name="Sierra-Patev S."/>
            <person name="Min B."/>
            <person name="Naranjo-Ortiz M."/>
            <person name="Looney B."/>
            <person name="Konkel Z."/>
            <person name="Slot J.C."/>
            <person name="Sakamoto Y."/>
            <person name="Steenwyk J.L."/>
            <person name="Rokas A."/>
            <person name="Carro J."/>
            <person name="Camarero S."/>
            <person name="Ferreira P."/>
            <person name="Molpeceres G."/>
            <person name="Ruiz-Duenas F.J."/>
            <person name="Serrano A."/>
            <person name="Henrissat B."/>
            <person name="Drula E."/>
            <person name="Hughes K.W."/>
            <person name="Mata J.L."/>
            <person name="Ishikawa N.K."/>
            <person name="Vargas-Isla R."/>
            <person name="Ushijima S."/>
            <person name="Smith C.A."/>
            <person name="Donoghue J."/>
            <person name="Ahrendt S."/>
            <person name="Andreopoulos W."/>
            <person name="He G."/>
            <person name="LaButti K."/>
            <person name="Lipzen A."/>
            <person name="Ng V."/>
            <person name="Riley R."/>
            <person name="Sandor L."/>
            <person name="Barry K."/>
            <person name="Martinez A.T."/>
            <person name="Xiao Y."/>
            <person name="Gibbons J.G."/>
            <person name="Terashima K."/>
            <person name="Grigoriev I.V."/>
            <person name="Hibbett D."/>
        </authorList>
    </citation>
    <scope>NUCLEOTIDE SEQUENCE [LARGE SCALE GENOMIC DNA]</scope>
    <source>
        <strain evidence="2 3">TFB7810</strain>
    </source>
</reference>
<organism evidence="2 3">
    <name type="scientific">Lentinula detonsa</name>
    <dbReference type="NCBI Taxonomy" id="2804962"/>
    <lineage>
        <taxon>Eukaryota</taxon>
        <taxon>Fungi</taxon>
        <taxon>Dikarya</taxon>
        <taxon>Basidiomycota</taxon>
        <taxon>Agaricomycotina</taxon>
        <taxon>Agaricomycetes</taxon>
        <taxon>Agaricomycetidae</taxon>
        <taxon>Agaricales</taxon>
        <taxon>Marasmiineae</taxon>
        <taxon>Omphalotaceae</taxon>
        <taxon>Lentinula</taxon>
    </lineage>
</organism>
<dbReference type="AlphaFoldDB" id="A0A9W8TYS7"/>
<dbReference type="Proteomes" id="UP001142393">
    <property type="component" value="Unassembled WGS sequence"/>
</dbReference>
<feature type="transmembrane region" description="Helical" evidence="1">
    <location>
        <begin position="58"/>
        <end position="81"/>
    </location>
</feature>
<feature type="transmembrane region" description="Helical" evidence="1">
    <location>
        <begin position="194"/>
        <end position="216"/>
    </location>
</feature>
<accession>A0A9W8TYS7</accession>
<gene>
    <name evidence="2" type="ORF">DFH05DRAFT_900606</name>
</gene>
<feature type="transmembrane region" description="Helical" evidence="1">
    <location>
        <begin position="93"/>
        <end position="114"/>
    </location>
</feature>
<feature type="transmembrane region" description="Helical" evidence="1">
    <location>
        <begin position="126"/>
        <end position="146"/>
    </location>
</feature>
<keyword evidence="1" id="KW-0472">Membrane</keyword>
<keyword evidence="1" id="KW-0812">Transmembrane</keyword>
<evidence type="ECO:0000313" key="3">
    <source>
        <dbReference type="Proteomes" id="UP001142393"/>
    </source>
</evidence>
<comment type="caution">
    <text evidence="2">The sequence shown here is derived from an EMBL/GenBank/DDBJ whole genome shotgun (WGS) entry which is preliminary data.</text>
</comment>
<feature type="transmembrane region" description="Helical" evidence="1">
    <location>
        <begin position="152"/>
        <end position="174"/>
    </location>
</feature>
<evidence type="ECO:0000256" key="1">
    <source>
        <dbReference type="SAM" id="Phobius"/>
    </source>
</evidence>
<keyword evidence="1" id="KW-1133">Transmembrane helix</keyword>
<proteinExistence type="predicted"/>